<dbReference type="Gene3D" id="2.10.270.20">
    <property type="match status" value="1"/>
</dbReference>
<sequence>MNIVKHNFIKRTMALTIISVTLLGISSVGVNAEWKQNNNGWWQYLEGNSYITGWRQIDGKWYYFYPNNNNMASNTSIDGYWLDGTGAWIGNGSSNNSSNNTINNQTGWQTINGQKYYIKADGTKVTGWLKDINGKWYYLKADGVMLSNNWLNDNGKWYYLDNSGAWNQNVTGSPNSVTKDTSSSINNSTTINTVNNENKKTQYESIKTSYDLENYLNEKYSSLKTPIGILKFNFTVDKNDNKAFPYDLWIKTEWGDIDNPKYEDFDWFEPYDLEDSIQISDSDKEKTKELLKDYQKKVAEDVIKYFPNKKIQGGFFYSAFQYKYINEGYYSMKFDTWTNYELDKSDRDYYKDEYDNSELTDFHWDTEDDDYFND</sequence>
<evidence type="ECO:0000313" key="4">
    <source>
        <dbReference type="EMBL" id="MVX64620.1"/>
    </source>
</evidence>
<dbReference type="SUPFAM" id="SSF69360">
    <property type="entry name" value="Cell wall binding repeat"/>
    <property type="match status" value="2"/>
</dbReference>
<evidence type="ECO:0000256" key="2">
    <source>
        <dbReference type="PROSITE-ProRule" id="PRU00591"/>
    </source>
</evidence>
<accession>A0A964RNB2</accession>
<comment type="caution">
    <text evidence="4">The sequence shown here is derived from an EMBL/GenBank/DDBJ whole genome shotgun (WGS) entry which is preliminary data.</text>
</comment>
<evidence type="ECO:0000256" key="3">
    <source>
        <dbReference type="SAM" id="MobiDB-lite"/>
    </source>
</evidence>
<feature type="repeat" description="Cell wall-binding" evidence="2">
    <location>
        <begin position="105"/>
        <end position="124"/>
    </location>
</feature>
<dbReference type="EMBL" id="WSRQ01000019">
    <property type="protein sequence ID" value="MVX64620.1"/>
    <property type="molecule type" value="Genomic_DNA"/>
</dbReference>
<dbReference type="Gene3D" id="2.10.270.10">
    <property type="entry name" value="Cholin Binding"/>
    <property type="match status" value="1"/>
</dbReference>
<dbReference type="Pfam" id="PF19127">
    <property type="entry name" value="Choline_bind_3"/>
    <property type="match status" value="1"/>
</dbReference>
<dbReference type="InterPro" id="IPR018337">
    <property type="entry name" value="Cell_wall/Cho-bd_repeat"/>
</dbReference>
<feature type="region of interest" description="Disordered" evidence="3">
    <location>
        <begin position="173"/>
        <end position="192"/>
    </location>
</feature>
<gene>
    <name evidence="4" type="ORF">GKZ28_13050</name>
</gene>
<feature type="repeat" description="Cell wall-binding" evidence="2">
    <location>
        <begin position="125"/>
        <end position="145"/>
    </location>
</feature>
<feature type="repeat" description="Cell wall-binding" evidence="2">
    <location>
        <begin position="51"/>
        <end position="70"/>
    </location>
</feature>
<dbReference type="PROSITE" id="PS51170">
    <property type="entry name" value="CW"/>
    <property type="match status" value="4"/>
</dbReference>
<evidence type="ECO:0000313" key="5">
    <source>
        <dbReference type="Proteomes" id="UP000656077"/>
    </source>
</evidence>
<protein>
    <recommendedName>
        <fullName evidence="6">Autolysin</fullName>
    </recommendedName>
</protein>
<dbReference type="AlphaFoldDB" id="A0A964RNB2"/>
<evidence type="ECO:0008006" key="6">
    <source>
        <dbReference type="Google" id="ProtNLM"/>
    </source>
</evidence>
<name>A0A964RNB2_9CLOT</name>
<keyword evidence="1" id="KW-0677">Repeat</keyword>
<feature type="repeat" description="Cell wall-binding" evidence="2">
    <location>
        <begin position="147"/>
        <end position="166"/>
    </location>
</feature>
<reference evidence="4" key="1">
    <citation type="submission" date="2019-12" db="EMBL/GenBank/DDBJ databases">
        <title>Microbes associate with the intestines of laboratory mice.</title>
        <authorList>
            <person name="Navarre W."/>
            <person name="Wong E."/>
        </authorList>
    </citation>
    <scope>NUCLEOTIDE SEQUENCE</scope>
    <source>
        <strain evidence="4">NM79_F5</strain>
    </source>
</reference>
<organism evidence="4 5">
    <name type="scientific">Clostridium chromiireducens</name>
    <dbReference type="NCBI Taxonomy" id="225345"/>
    <lineage>
        <taxon>Bacteria</taxon>
        <taxon>Bacillati</taxon>
        <taxon>Bacillota</taxon>
        <taxon>Clostridia</taxon>
        <taxon>Eubacteriales</taxon>
        <taxon>Clostridiaceae</taxon>
        <taxon>Clostridium</taxon>
    </lineage>
</organism>
<evidence type="ECO:0000256" key="1">
    <source>
        <dbReference type="ARBA" id="ARBA00022737"/>
    </source>
</evidence>
<proteinExistence type="predicted"/>
<feature type="compositionally biased region" description="Low complexity" evidence="3">
    <location>
        <begin position="181"/>
        <end position="192"/>
    </location>
</feature>
<dbReference type="Pfam" id="PF01473">
    <property type="entry name" value="Choline_bind_1"/>
    <property type="match status" value="1"/>
</dbReference>
<dbReference type="Proteomes" id="UP000656077">
    <property type="component" value="Unassembled WGS sequence"/>
</dbReference>